<protein>
    <submittedName>
        <fullName evidence="2">Uncharacterized protein</fullName>
    </submittedName>
</protein>
<feature type="compositionally biased region" description="Basic and acidic residues" evidence="1">
    <location>
        <begin position="62"/>
        <end position="82"/>
    </location>
</feature>
<dbReference type="Proteomes" id="UP000507222">
    <property type="component" value="Unassembled WGS sequence"/>
</dbReference>
<gene>
    <name evidence="2" type="ORF">CURHAP_LOCUS24853</name>
</gene>
<accession>A0A6J5UIV8</accession>
<evidence type="ECO:0000256" key="1">
    <source>
        <dbReference type="SAM" id="MobiDB-lite"/>
    </source>
</evidence>
<dbReference type="AlphaFoldDB" id="A0A6J5UIV8"/>
<reference evidence="2 3" key="1">
    <citation type="submission" date="2020-05" db="EMBL/GenBank/DDBJ databases">
        <authorList>
            <person name="Campoy J."/>
            <person name="Schneeberger K."/>
            <person name="Spophaly S."/>
        </authorList>
    </citation>
    <scope>NUCLEOTIDE SEQUENCE [LARGE SCALE GENOMIC DNA]</scope>
    <source>
        <strain evidence="2">PruArmRojPasFocal</strain>
    </source>
</reference>
<feature type="region of interest" description="Disordered" evidence="1">
    <location>
        <begin position="1"/>
        <end position="82"/>
    </location>
</feature>
<evidence type="ECO:0000313" key="3">
    <source>
        <dbReference type="Proteomes" id="UP000507222"/>
    </source>
</evidence>
<organism evidence="2 3">
    <name type="scientific">Prunus armeniaca</name>
    <name type="common">Apricot</name>
    <name type="synonym">Armeniaca vulgaris</name>
    <dbReference type="NCBI Taxonomy" id="36596"/>
    <lineage>
        <taxon>Eukaryota</taxon>
        <taxon>Viridiplantae</taxon>
        <taxon>Streptophyta</taxon>
        <taxon>Embryophyta</taxon>
        <taxon>Tracheophyta</taxon>
        <taxon>Spermatophyta</taxon>
        <taxon>Magnoliopsida</taxon>
        <taxon>eudicotyledons</taxon>
        <taxon>Gunneridae</taxon>
        <taxon>Pentapetalae</taxon>
        <taxon>rosids</taxon>
        <taxon>fabids</taxon>
        <taxon>Rosales</taxon>
        <taxon>Rosaceae</taxon>
        <taxon>Amygdaloideae</taxon>
        <taxon>Amygdaleae</taxon>
        <taxon>Prunus</taxon>
    </lineage>
</organism>
<name>A0A6J5UIV8_PRUAR</name>
<sequence>MAPKRPSLLDEPPTASSLEEEDKDMMVKPISSKPMEEKLKTKKPISKASTTTMPKARAGSKRPSESDPKDSKRPKKKIPDQD</sequence>
<proteinExistence type="predicted"/>
<evidence type="ECO:0000313" key="2">
    <source>
        <dbReference type="EMBL" id="CAB4275882.1"/>
    </source>
</evidence>
<dbReference type="EMBL" id="CAEKDK010000004">
    <property type="protein sequence ID" value="CAB4275882.1"/>
    <property type="molecule type" value="Genomic_DNA"/>
</dbReference>